<dbReference type="Gene3D" id="3.90.550.10">
    <property type="entry name" value="Spore Coat Polysaccharide Biosynthesis Protein SpsA, Chain A"/>
    <property type="match status" value="1"/>
</dbReference>
<organism evidence="3 4">
    <name type="scientific">Cutibacterium modestum</name>
    <dbReference type="NCBI Taxonomy" id="2559073"/>
    <lineage>
        <taxon>Bacteria</taxon>
        <taxon>Bacillati</taxon>
        <taxon>Actinomycetota</taxon>
        <taxon>Actinomycetes</taxon>
        <taxon>Propionibacteriales</taxon>
        <taxon>Propionibacteriaceae</taxon>
        <taxon>Cutibacterium</taxon>
    </lineage>
</organism>
<dbReference type="AlphaFoldDB" id="A0AAD1KMK3"/>
<evidence type="ECO:0000256" key="1">
    <source>
        <dbReference type="ARBA" id="ARBA00022679"/>
    </source>
</evidence>
<dbReference type="Proteomes" id="UP000825072">
    <property type="component" value="Chromosome 1"/>
</dbReference>
<proteinExistence type="predicted"/>
<keyword evidence="1" id="KW-0808">Transferase</keyword>
<dbReference type="Pfam" id="PF12804">
    <property type="entry name" value="NTP_transf_3"/>
    <property type="match status" value="1"/>
</dbReference>
<dbReference type="InterPro" id="IPR029044">
    <property type="entry name" value="Nucleotide-diphossugar_trans"/>
</dbReference>
<gene>
    <name evidence="3" type="ORF">KB1_05700</name>
</gene>
<evidence type="ECO:0000313" key="4">
    <source>
        <dbReference type="Proteomes" id="UP000825072"/>
    </source>
</evidence>
<dbReference type="PANTHER" id="PTHR19136">
    <property type="entry name" value="MOLYBDENUM COFACTOR GUANYLYLTRANSFERASE"/>
    <property type="match status" value="1"/>
</dbReference>
<dbReference type="SUPFAM" id="SSF53448">
    <property type="entry name" value="Nucleotide-diphospho-sugar transferases"/>
    <property type="match status" value="1"/>
</dbReference>
<feature type="domain" description="MobA-like NTP transferase" evidence="2">
    <location>
        <begin position="15"/>
        <end position="131"/>
    </location>
</feature>
<dbReference type="PANTHER" id="PTHR19136:SF81">
    <property type="entry name" value="MOLYBDENUM COFACTOR GUANYLYLTRANSFERASE"/>
    <property type="match status" value="1"/>
</dbReference>
<name>A0AAD1KMK3_9ACTN</name>
<dbReference type="GO" id="GO:0016779">
    <property type="term" value="F:nucleotidyltransferase activity"/>
    <property type="evidence" value="ECO:0007669"/>
    <property type="project" value="UniProtKB-ARBA"/>
</dbReference>
<evidence type="ECO:0000313" key="3">
    <source>
        <dbReference type="EMBL" id="BCY24580.1"/>
    </source>
</evidence>
<dbReference type="EMBL" id="AP024747">
    <property type="protein sequence ID" value="BCY24580.1"/>
    <property type="molecule type" value="Genomic_DNA"/>
</dbReference>
<sequence length="213" mass="22796">MARHDHDMTDHRLDAVILAGGRARRLGGVSKADLRVGGRRLLDVVMDAVDRVREGAEGCDVIVARESVGLPRRVLRTMEEPPGSGPLAGIDAGLQVLPPARPGDLVLVCAVDSPGIGKCIPQLCRALDDNSVSHLAGAVAFGGTPQPRRQLLQGVYRRVSLEATIVASGMVINRSVHSVLGKLDLLDVPVGPEVCRDLDTPDDLEWWRHHAAD</sequence>
<reference evidence="3" key="1">
    <citation type="submission" date="2021-06" db="EMBL/GenBank/DDBJ databases">
        <title>Genome sequence of Cutibacterium modestum strain KB17-24694.</title>
        <authorList>
            <person name="Dekio I."/>
            <person name="Asahina A."/>
            <person name="Nishida M."/>
        </authorList>
    </citation>
    <scope>NUCLEOTIDE SEQUENCE</scope>
    <source>
        <strain evidence="3">KB17-24694</strain>
    </source>
</reference>
<accession>A0AAD1KMK3</accession>
<dbReference type="InterPro" id="IPR025877">
    <property type="entry name" value="MobA-like_NTP_Trfase"/>
</dbReference>
<evidence type="ECO:0000259" key="2">
    <source>
        <dbReference type="Pfam" id="PF12804"/>
    </source>
</evidence>
<protein>
    <recommendedName>
        <fullName evidence="2">MobA-like NTP transferase domain-containing protein</fullName>
    </recommendedName>
</protein>